<sequence>MKVDISRFTSSNFLKCSLILGSVVILQACDQHQVKPEQEDQQEAVEEEGVKVSAANTTAGVVAVSAKSLTQAVGLAAVPVEADLNPTTVPDYAKTFIGRYHTEIDCDGRFAPCTEGKAEYILALLPDGTVHRSIFQYGKVFIDNTRSSTAHNTTYRKDRWSINPERTELVINRKEGASFYYTIKDSNHLVMNLEKIYSEKEKTNRELFERGYPAPSKAYELVKDTSFHVEP</sequence>
<organism evidence="1 2">
    <name type="scientific">Acinetobacter pecorum</name>
    <dbReference type="NCBI Taxonomy" id="2762215"/>
    <lineage>
        <taxon>Bacteria</taxon>
        <taxon>Pseudomonadati</taxon>
        <taxon>Pseudomonadota</taxon>
        <taxon>Gammaproteobacteria</taxon>
        <taxon>Moraxellales</taxon>
        <taxon>Moraxellaceae</taxon>
        <taxon>Acinetobacter</taxon>
    </lineage>
</organism>
<evidence type="ECO:0000313" key="2">
    <source>
        <dbReference type="Proteomes" id="UP000621930"/>
    </source>
</evidence>
<dbReference type="Proteomes" id="UP000621930">
    <property type="component" value="Unassembled WGS sequence"/>
</dbReference>
<gene>
    <name evidence="1" type="ORF">H9629_00405</name>
</gene>
<evidence type="ECO:0000313" key="1">
    <source>
        <dbReference type="EMBL" id="MBD8007817.1"/>
    </source>
</evidence>
<protein>
    <recommendedName>
        <fullName evidence="3">Lipoprotein</fullName>
    </recommendedName>
</protein>
<proteinExistence type="predicted"/>
<dbReference type="PROSITE" id="PS51257">
    <property type="entry name" value="PROKAR_LIPOPROTEIN"/>
    <property type="match status" value="1"/>
</dbReference>
<accession>A0ABR8VSS2</accession>
<reference evidence="1 2" key="1">
    <citation type="submission" date="2020-08" db="EMBL/GenBank/DDBJ databases">
        <title>A Genomic Blueprint of the Chicken Gut Microbiome.</title>
        <authorList>
            <person name="Gilroy R."/>
            <person name="Ravi A."/>
            <person name="Getino M."/>
            <person name="Pursley I."/>
            <person name="Horton D.L."/>
            <person name="Alikhan N.-F."/>
            <person name="Baker D."/>
            <person name="Gharbi K."/>
            <person name="Hall N."/>
            <person name="Watson M."/>
            <person name="Adriaenssens E.M."/>
            <person name="Foster-Nyarko E."/>
            <person name="Jarju S."/>
            <person name="Secka A."/>
            <person name="Antonio M."/>
            <person name="Oren A."/>
            <person name="Chaudhuri R."/>
            <person name="La Ragione R.M."/>
            <person name="Hildebrand F."/>
            <person name="Pallen M.J."/>
        </authorList>
    </citation>
    <scope>NUCLEOTIDE SEQUENCE [LARGE SCALE GENOMIC DNA]</scope>
    <source>
        <strain evidence="1 2">Sa1BUA6</strain>
    </source>
</reference>
<keyword evidence="2" id="KW-1185">Reference proteome</keyword>
<dbReference type="EMBL" id="JACSPT010000001">
    <property type="protein sequence ID" value="MBD8007817.1"/>
    <property type="molecule type" value="Genomic_DNA"/>
</dbReference>
<dbReference type="RefSeq" id="WP_064102212.1">
    <property type="nucleotide sequence ID" value="NZ_JACSPT010000001.1"/>
</dbReference>
<name>A0ABR8VSS2_9GAMM</name>
<evidence type="ECO:0008006" key="3">
    <source>
        <dbReference type="Google" id="ProtNLM"/>
    </source>
</evidence>
<comment type="caution">
    <text evidence="1">The sequence shown here is derived from an EMBL/GenBank/DDBJ whole genome shotgun (WGS) entry which is preliminary data.</text>
</comment>